<reference evidence="3 4" key="1">
    <citation type="submission" date="2024-09" db="EMBL/GenBank/DDBJ databases">
        <authorList>
            <person name="Zhang Z.-H."/>
        </authorList>
    </citation>
    <scope>NUCLEOTIDE SEQUENCE [LARGE SCALE GENOMIC DNA]</scope>
    <source>
        <strain evidence="3 4">HHTR114</strain>
    </source>
</reference>
<keyword evidence="3" id="KW-0489">Methyltransferase</keyword>
<dbReference type="InterPro" id="IPR029063">
    <property type="entry name" value="SAM-dependent_MTases_sf"/>
</dbReference>
<evidence type="ECO:0000313" key="3">
    <source>
        <dbReference type="EMBL" id="MFC6034317.1"/>
    </source>
</evidence>
<comment type="caution">
    <text evidence="3">The sequence shown here is derived from an EMBL/GenBank/DDBJ whole genome shotgun (WGS) entry which is preliminary data.</text>
</comment>
<sequence length="256" mass="27692">MKHFAFAAATTLLCAALFGAAAAKDIPYNIKAGIDNSQRKEENRARDEGRKPGEVLAFYGVEEDMTVADLAAGGGYFTEILSGVVGPDGKVIAHYPTNPRFEENRAALEAQFAPFGNIEITTAATGEPFPIEDDSVDIVLLSLIAHHLHYAEDSGEEMPSNSARAYNEIKRILKPGGVFAIIEHTAAPGSTRAQSAAWHRAPEDIIKADVTSVGFEFAGAADDIHMNPEDDLKNNFFESGLRGKTTRMVHKYISPE</sequence>
<evidence type="ECO:0000256" key="1">
    <source>
        <dbReference type="SAM" id="SignalP"/>
    </source>
</evidence>
<dbReference type="RefSeq" id="WP_379880365.1">
    <property type="nucleotide sequence ID" value="NZ_JBHPON010000001.1"/>
</dbReference>
<dbReference type="Proteomes" id="UP001596116">
    <property type="component" value="Unassembled WGS sequence"/>
</dbReference>
<dbReference type="GO" id="GO:0032259">
    <property type="term" value="P:methylation"/>
    <property type="evidence" value="ECO:0007669"/>
    <property type="project" value="UniProtKB-KW"/>
</dbReference>
<evidence type="ECO:0000259" key="2">
    <source>
        <dbReference type="Pfam" id="PF08241"/>
    </source>
</evidence>
<organism evidence="3 4">
    <name type="scientific">Hyphococcus aureus</name>
    <dbReference type="NCBI Taxonomy" id="2666033"/>
    <lineage>
        <taxon>Bacteria</taxon>
        <taxon>Pseudomonadati</taxon>
        <taxon>Pseudomonadota</taxon>
        <taxon>Alphaproteobacteria</taxon>
        <taxon>Parvularculales</taxon>
        <taxon>Parvularculaceae</taxon>
        <taxon>Hyphococcus</taxon>
    </lineage>
</organism>
<dbReference type="EMBL" id="JBHPON010000001">
    <property type="protein sequence ID" value="MFC6034317.1"/>
    <property type="molecule type" value="Genomic_DNA"/>
</dbReference>
<dbReference type="GO" id="GO:0008168">
    <property type="term" value="F:methyltransferase activity"/>
    <property type="evidence" value="ECO:0007669"/>
    <property type="project" value="UniProtKB-KW"/>
</dbReference>
<dbReference type="Gene3D" id="3.40.50.150">
    <property type="entry name" value="Vaccinia Virus protein VP39"/>
    <property type="match status" value="1"/>
</dbReference>
<dbReference type="Pfam" id="PF08241">
    <property type="entry name" value="Methyltransf_11"/>
    <property type="match status" value="1"/>
</dbReference>
<keyword evidence="4" id="KW-1185">Reference proteome</keyword>
<proteinExistence type="predicted"/>
<dbReference type="SUPFAM" id="SSF53335">
    <property type="entry name" value="S-adenosyl-L-methionine-dependent methyltransferases"/>
    <property type="match status" value="1"/>
</dbReference>
<evidence type="ECO:0000313" key="4">
    <source>
        <dbReference type="Proteomes" id="UP001596116"/>
    </source>
</evidence>
<protein>
    <submittedName>
        <fullName evidence="3">Class I SAM-dependent methyltransferase</fullName>
    </submittedName>
</protein>
<keyword evidence="3" id="KW-0808">Transferase</keyword>
<feature type="chain" id="PRO_5046439389" evidence="1">
    <location>
        <begin position="24"/>
        <end position="256"/>
    </location>
</feature>
<dbReference type="InterPro" id="IPR013216">
    <property type="entry name" value="Methyltransf_11"/>
</dbReference>
<feature type="domain" description="Methyltransferase type 11" evidence="2">
    <location>
        <begin position="69"/>
        <end position="181"/>
    </location>
</feature>
<accession>A0ABW1KUS8</accession>
<name>A0ABW1KUS8_9PROT</name>
<keyword evidence="1" id="KW-0732">Signal</keyword>
<gene>
    <name evidence="3" type="ORF">ACFMB1_02110</name>
</gene>
<feature type="signal peptide" evidence="1">
    <location>
        <begin position="1"/>
        <end position="23"/>
    </location>
</feature>
<dbReference type="CDD" id="cd02440">
    <property type="entry name" value="AdoMet_MTases"/>
    <property type="match status" value="1"/>
</dbReference>